<gene>
    <name evidence="2" type="ORF">SAMN06295920_1127</name>
</gene>
<dbReference type="SUPFAM" id="SSF46785">
    <property type="entry name" value="Winged helix' DNA-binding domain"/>
    <property type="match status" value="1"/>
</dbReference>
<dbReference type="RefSeq" id="WP_176152658.1">
    <property type="nucleotide sequence ID" value="NZ_FUYM01000012.1"/>
</dbReference>
<proteinExistence type="predicted"/>
<evidence type="ECO:0000313" key="3">
    <source>
        <dbReference type="Proteomes" id="UP000189818"/>
    </source>
</evidence>
<dbReference type="Pfam" id="PF12802">
    <property type="entry name" value="MarR_2"/>
    <property type="match status" value="1"/>
</dbReference>
<dbReference type="Gene3D" id="1.10.10.10">
    <property type="entry name" value="Winged helix-like DNA-binding domain superfamily/Winged helix DNA-binding domain"/>
    <property type="match status" value="1"/>
</dbReference>
<dbReference type="PROSITE" id="PS50995">
    <property type="entry name" value="HTH_MARR_2"/>
    <property type="match status" value="1"/>
</dbReference>
<dbReference type="AlphaFoldDB" id="A0A1T5G590"/>
<dbReference type="InterPro" id="IPR036388">
    <property type="entry name" value="WH-like_DNA-bd_sf"/>
</dbReference>
<dbReference type="SMART" id="SM00347">
    <property type="entry name" value="HTH_MARR"/>
    <property type="match status" value="1"/>
</dbReference>
<dbReference type="InterPro" id="IPR039422">
    <property type="entry name" value="MarR/SlyA-like"/>
</dbReference>
<protein>
    <submittedName>
        <fullName evidence="2">Transcriptional regulator, MarR family</fullName>
    </submittedName>
</protein>
<keyword evidence="3" id="KW-1185">Reference proteome</keyword>
<reference evidence="3" key="1">
    <citation type="submission" date="2017-02" db="EMBL/GenBank/DDBJ databases">
        <authorList>
            <person name="Varghese N."/>
            <person name="Submissions S."/>
        </authorList>
    </citation>
    <scope>NUCLEOTIDE SEQUENCE [LARGE SCALE GENOMIC DNA]</scope>
    <source>
        <strain evidence="3">UM2</strain>
    </source>
</reference>
<evidence type="ECO:0000313" key="2">
    <source>
        <dbReference type="EMBL" id="SKC03484.1"/>
    </source>
</evidence>
<dbReference type="PRINTS" id="PR00598">
    <property type="entry name" value="HTHMARR"/>
</dbReference>
<dbReference type="EMBL" id="FUYM01000012">
    <property type="protein sequence ID" value="SKC03484.1"/>
    <property type="molecule type" value="Genomic_DNA"/>
</dbReference>
<accession>A0A1T5G590</accession>
<sequence length="153" mass="17357">MDDPELRRRLAEFNLLDAPGHLLRRNHQRSYEIFARHVGDDVTRQQIALLIALSKNPGSSQRELVEATGIDKSTLKEMLGRMVARDWVKRERDPNDNRAWTMQITPGGEALLADRIEGVVAAQREILAPLEPADRTAFLRCLRVLIGHDEPMG</sequence>
<feature type="domain" description="HTH marR-type" evidence="1">
    <location>
        <begin position="3"/>
        <end position="147"/>
    </location>
</feature>
<organism evidence="2 3">
    <name type="scientific">Rhizorhabdus histidinilytica</name>
    <dbReference type="NCBI Taxonomy" id="439228"/>
    <lineage>
        <taxon>Bacteria</taxon>
        <taxon>Pseudomonadati</taxon>
        <taxon>Pseudomonadota</taxon>
        <taxon>Alphaproteobacteria</taxon>
        <taxon>Sphingomonadales</taxon>
        <taxon>Sphingomonadaceae</taxon>
        <taxon>Rhizorhabdus</taxon>
    </lineage>
</organism>
<dbReference type="Proteomes" id="UP000189818">
    <property type="component" value="Unassembled WGS sequence"/>
</dbReference>
<dbReference type="PANTHER" id="PTHR33164">
    <property type="entry name" value="TRANSCRIPTIONAL REGULATOR, MARR FAMILY"/>
    <property type="match status" value="1"/>
</dbReference>
<dbReference type="InterPro" id="IPR000835">
    <property type="entry name" value="HTH_MarR-typ"/>
</dbReference>
<evidence type="ECO:0000259" key="1">
    <source>
        <dbReference type="PROSITE" id="PS50995"/>
    </source>
</evidence>
<dbReference type="GO" id="GO:0003700">
    <property type="term" value="F:DNA-binding transcription factor activity"/>
    <property type="evidence" value="ECO:0007669"/>
    <property type="project" value="InterPro"/>
</dbReference>
<dbReference type="InterPro" id="IPR036390">
    <property type="entry name" value="WH_DNA-bd_sf"/>
</dbReference>
<dbReference type="GO" id="GO:0006950">
    <property type="term" value="P:response to stress"/>
    <property type="evidence" value="ECO:0007669"/>
    <property type="project" value="TreeGrafter"/>
</dbReference>
<dbReference type="PANTHER" id="PTHR33164:SF95">
    <property type="entry name" value="TRANSCRIPTIONAL REGULATOR"/>
    <property type="match status" value="1"/>
</dbReference>
<name>A0A1T5G590_9SPHN</name>
<dbReference type="STRING" id="439228.SAMN06295920_1127"/>